<feature type="compositionally biased region" description="Low complexity" evidence="8">
    <location>
        <begin position="472"/>
        <end position="486"/>
    </location>
</feature>
<evidence type="ECO:0000256" key="4">
    <source>
        <dbReference type="ARBA" id="ARBA00023015"/>
    </source>
</evidence>
<dbReference type="GO" id="GO:0008270">
    <property type="term" value="F:zinc ion binding"/>
    <property type="evidence" value="ECO:0007669"/>
    <property type="project" value="InterPro"/>
</dbReference>
<evidence type="ECO:0000256" key="7">
    <source>
        <dbReference type="ARBA" id="ARBA00023242"/>
    </source>
</evidence>
<dbReference type="InterPro" id="IPR007219">
    <property type="entry name" value="XnlR_reg_dom"/>
</dbReference>
<dbReference type="PANTHER" id="PTHR31313">
    <property type="entry name" value="TY1 ENHANCER ACTIVATOR"/>
    <property type="match status" value="1"/>
</dbReference>
<feature type="compositionally biased region" description="Low complexity" evidence="8">
    <location>
        <begin position="1306"/>
        <end position="1326"/>
    </location>
</feature>
<comment type="subcellular location">
    <subcellularLocation>
        <location evidence="1">Nucleus</location>
    </subcellularLocation>
</comment>
<feature type="region of interest" description="Disordered" evidence="8">
    <location>
        <begin position="294"/>
        <end position="318"/>
    </location>
</feature>
<keyword evidence="6" id="KW-0804">Transcription</keyword>
<feature type="compositionally biased region" description="Low complexity" evidence="8">
    <location>
        <begin position="175"/>
        <end position="185"/>
    </location>
</feature>
<evidence type="ECO:0000256" key="6">
    <source>
        <dbReference type="ARBA" id="ARBA00023163"/>
    </source>
</evidence>
<dbReference type="GO" id="GO:0003677">
    <property type="term" value="F:DNA binding"/>
    <property type="evidence" value="ECO:0007669"/>
    <property type="project" value="UniProtKB-KW"/>
</dbReference>
<dbReference type="CDD" id="cd00067">
    <property type="entry name" value="GAL4"/>
    <property type="match status" value="1"/>
</dbReference>
<feature type="region of interest" description="Disordered" evidence="8">
    <location>
        <begin position="1026"/>
        <end position="1161"/>
    </location>
</feature>
<evidence type="ECO:0000256" key="2">
    <source>
        <dbReference type="ARBA" id="ARBA00022723"/>
    </source>
</evidence>
<sequence>MDSDDDGYSSTSESEFPLSLPVLTPALASSSSATPAHALAPKPAKGKGKPGAGPKGDKDSGGDKEPRKRSSKACDNCRKSKCKCTRILDPATSEPVGPCQNCITVGAECTFLGASRKRGPPKGYIEAIESRLHRMEALLGGLLGSDDPRAATLLGELIGDNEARDILARDLRAAAAPASASSGPPKRSWKREFAEAQQQQIAAQASQTQPGQPQQPTILATGFPTQPGEPAFPGGLGGSVGGSNWLSEEDLGGFGGAGTGGVSAEPYGVNSLGLDPSTFGLDLSNGAAGGSFPGAAGQYRAPGQQGESSEDGASPNFLAGAGAGTSGAAFSLPIGAATILDGAGSSAAGVPRLSTSASGAADLSTSPRQRRRLDIPTYGTSPTAGGSGGSPSSGGVGGQGYLNPDRKQMAYAFTLPPVGVVPPRSSNTAALSVLSPSAIGHTGTSSYTLSSGDAGGTTGGDAIMTAAPTAGGAAGKGKATGAATTGEDVQSPKEPMSELADVVGQLSLNENAEVRYHGRSSGLYLISKSQRFRDFFWQFPSAGVWPPADNRVLKTEREILQLADAEDPLPDMSTQTHLLSAYWTYVHPHFPLLYKVSFMRQYRHSLAHPHSTEPSTPAGTGKVPMVLLLSMFALAARYCDLEEARKDGKYWTAGQEYLDKARRILNHDYGSSKLVTVQALLLISYREIGVGAMSSAWMTNGMAIRMAQDLGLFRDVEKWFLPIQRFTHEEKQTRKRIWWACVILDRYTSSYIGRPGTIHERDYDCGFPSEDEPDEHEQWRPIRVDGTEWTSNAKPGSDPLPEENAKFLKAYPPTRAHTLSCFNAAGALAVIINRIISNIYAIRIRVLGQSSETLLSLLDQSLASWYLALPTHLQYNPASKKVPPPHILSLHLQFYSSLILLHRPFIPGQNSTASPGNFPSHSICTTSANAIANIITTWRKTFTLRQCPPFLTYPIFSAAIICVYNASFDEALARPAKVHLLQCMHALKEMELIWGSAIRQWELLHGLVDLRDAELNAELDGLARAERGTKRPTMEVDSPAPGSAAFDGLQPTNFHNRPMGGRAHSKTAVGRKRSSTSASRGPAAARSPVPGASAALASPPLGQHQQQLGHPGLPPVLGAMHSPSLGSFPGAGPNFPLASVNQVRQPGSMPPGLPGDGTAQTFDILNPSLDLSQFKSPPGTSGGTTNYSDLLNSFLSPTEVASTTGANPFIFGAGGNSPFGLAMAAAAAGASPNATSAAPAVPTSAAAALPGGGMPASTAPTPFDPTSAFFGMPLGANLGDDWFNYSYSAFAATGSDQGGTPDSQTAALGASAGASAQTPAAPSGPQMSPKPPTM</sequence>
<keyword evidence="7" id="KW-0539">Nucleus</keyword>
<dbReference type="Proteomes" id="UP001342314">
    <property type="component" value="Unassembled WGS sequence"/>
</dbReference>
<keyword evidence="3" id="KW-0862">Zinc</keyword>
<evidence type="ECO:0000313" key="11">
    <source>
        <dbReference type="Proteomes" id="UP001342314"/>
    </source>
</evidence>
<feature type="region of interest" description="Disordered" evidence="8">
    <location>
        <begin position="28"/>
        <end position="72"/>
    </location>
</feature>
<dbReference type="SUPFAM" id="SSF57701">
    <property type="entry name" value="Zn2/Cys6 DNA-binding domain"/>
    <property type="match status" value="1"/>
</dbReference>
<dbReference type="InterPro" id="IPR036864">
    <property type="entry name" value="Zn2-C6_fun-type_DNA-bd_sf"/>
</dbReference>
<dbReference type="Pfam" id="PF00172">
    <property type="entry name" value="Zn_clus"/>
    <property type="match status" value="1"/>
</dbReference>
<feature type="region of interest" description="Disordered" evidence="8">
    <location>
        <begin position="175"/>
        <end position="219"/>
    </location>
</feature>
<evidence type="ECO:0000259" key="9">
    <source>
        <dbReference type="PROSITE" id="PS50048"/>
    </source>
</evidence>
<feature type="region of interest" description="Disordered" evidence="8">
    <location>
        <begin position="472"/>
        <end position="494"/>
    </location>
</feature>
<dbReference type="SMART" id="SM00066">
    <property type="entry name" value="GAL4"/>
    <property type="match status" value="1"/>
</dbReference>
<dbReference type="PANTHER" id="PTHR31313:SF78">
    <property type="entry name" value="TRANSCRIPTION FACTOR DOMAIN-CONTAINING PROTEIN"/>
    <property type="match status" value="1"/>
</dbReference>
<evidence type="ECO:0000256" key="8">
    <source>
        <dbReference type="SAM" id="MobiDB-lite"/>
    </source>
</evidence>
<evidence type="ECO:0000313" key="10">
    <source>
        <dbReference type="EMBL" id="GJN87077.1"/>
    </source>
</evidence>
<dbReference type="InterPro" id="IPR001138">
    <property type="entry name" value="Zn2Cys6_DnaBD"/>
</dbReference>
<dbReference type="InterPro" id="IPR051615">
    <property type="entry name" value="Transcr_Regulatory_Elem"/>
</dbReference>
<dbReference type="EMBL" id="BQKY01000001">
    <property type="protein sequence ID" value="GJN87077.1"/>
    <property type="molecule type" value="Genomic_DNA"/>
</dbReference>
<dbReference type="GO" id="GO:0000981">
    <property type="term" value="F:DNA-binding transcription factor activity, RNA polymerase II-specific"/>
    <property type="evidence" value="ECO:0007669"/>
    <property type="project" value="InterPro"/>
</dbReference>
<accession>A0AAV5GCN2</accession>
<dbReference type="Pfam" id="PF04082">
    <property type="entry name" value="Fungal_trans"/>
    <property type="match status" value="1"/>
</dbReference>
<feature type="domain" description="Zn(2)-C6 fungal-type" evidence="9">
    <location>
        <begin position="73"/>
        <end position="111"/>
    </location>
</feature>
<feature type="compositionally biased region" description="Polar residues" evidence="8">
    <location>
        <begin position="1294"/>
        <end position="1305"/>
    </location>
</feature>
<evidence type="ECO:0000256" key="5">
    <source>
        <dbReference type="ARBA" id="ARBA00023125"/>
    </source>
</evidence>
<feature type="compositionally biased region" description="Basic residues" evidence="8">
    <location>
        <begin position="1063"/>
        <end position="1074"/>
    </location>
</feature>
<keyword evidence="4" id="KW-0805">Transcription regulation</keyword>
<gene>
    <name evidence="10" type="ORF">Rhopal_000022-T1</name>
</gene>
<organism evidence="10 11">
    <name type="scientific">Rhodotorula paludigena</name>
    <dbReference type="NCBI Taxonomy" id="86838"/>
    <lineage>
        <taxon>Eukaryota</taxon>
        <taxon>Fungi</taxon>
        <taxon>Dikarya</taxon>
        <taxon>Basidiomycota</taxon>
        <taxon>Pucciniomycotina</taxon>
        <taxon>Microbotryomycetes</taxon>
        <taxon>Sporidiobolales</taxon>
        <taxon>Sporidiobolaceae</taxon>
        <taxon>Rhodotorula</taxon>
    </lineage>
</organism>
<dbReference type="PROSITE" id="PS50048">
    <property type="entry name" value="ZN2_CY6_FUNGAL_2"/>
    <property type="match status" value="1"/>
</dbReference>
<feature type="region of interest" description="Disordered" evidence="8">
    <location>
        <begin position="345"/>
        <end position="402"/>
    </location>
</feature>
<proteinExistence type="predicted"/>
<feature type="compositionally biased region" description="Low complexity" evidence="8">
    <location>
        <begin position="1075"/>
        <end position="1118"/>
    </location>
</feature>
<comment type="caution">
    <text evidence="10">The sequence shown here is derived from an EMBL/GenBank/DDBJ whole genome shotgun (WGS) entry which is preliminary data.</text>
</comment>
<feature type="compositionally biased region" description="Low complexity" evidence="8">
    <location>
        <begin position="28"/>
        <end position="43"/>
    </location>
</feature>
<feature type="compositionally biased region" description="Low complexity" evidence="8">
    <location>
        <begin position="195"/>
        <end position="216"/>
    </location>
</feature>
<keyword evidence="2" id="KW-0479">Metal-binding</keyword>
<protein>
    <recommendedName>
        <fullName evidence="9">Zn(2)-C6 fungal-type domain-containing protein</fullName>
    </recommendedName>
</protein>
<dbReference type="CDD" id="cd12148">
    <property type="entry name" value="fungal_TF_MHR"/>
    <property type="match status" value="1"/>
</dbReference>
<keyword evidence="5" id="KW-0238">DNA-binding</keyword>
<dbReference type="GO" id="GO:0005634">
    <property type="term" value="C:nucleus"/>
    <property type="evidence" value="ECO:0007669"/>
    <property type="project" value="UniProtKB-SubCell"/>
</dbReference>
<name>A0AAV5GCN2_9BASI</name>
<evidence type="ECO:0000256" key="3">
    <source>
        <dbReference type="ARBA" id="ARBA00022833"/>
    </source>
</evidence>
<dbReference type="Gene3D" id="4.10.240.10">
    <property type="entry name" value="Zn(2)-C6 fungal-type DNA-binding domain"/>
    <property type="match status" value="1"/>
</dbReference>
<feature type="region of interest" description="Disordered" evidence="8">
    <location>
        <begin position="1294"/>
        <end position="1334"/>
    </location>
</feature>
<feature type="compositionally biased region" description="Polar residues" evidence="8">
    <location>
        <begin position="353"/>
        <end position="367"/>
    </location>
</feature>
<reference evidence="10 11" key="1">
    <citation type="submission" date="2021-12" db="EMBL/GenBank/DDBJ databases">
        <title>High titer production of polyol ester of fatty acids by Rhodotorula paludigena BS15 towards product separation-free biomass refinery.</title>
        <authorList>
            <person name="Mano J."/>
            <person name="Ono H."/>
            <person name="Tanaka T."/>
            <person name="Naito K."/>
            <person name="Sushida H."/>
            <person name="Ike M."/>
            <person name="Tokuyasu K."/>
            <person name="Kitaoka M."/>
        </authorList>
    </citation>
    <scope>NUCLEOTIDE SEQUENCE [LARGE SCALE GENOMIC DNA]</scope>
    <source>
        <strain evidence="10 11">BS15</strain>
    </source>
</reference>
<keyword evidence="11" id="KW-1185">Reference proteome</keyword>
<dbReference type="GO" id="GO:0006351">
    <property type="term" value="P:DNA-templated transcription"/>
    <property type="evidence" value="ECO:0007669"/>
    <property type="project" value="InterPro"/>
</dbReference>
<feature type="compositionally biased region" description="Gly residues" evidence="8">
    <location>
        <begin position="385"/>
        <end position="400"/>
    </location>
</feature>
<dbReference type="SMART" id="SM00906">
    <property type="entry name" value="Fungal_trans"/>
    <property type="match status" value="1"/>
</dbReference>
<feature type="compositionally biased region" description="Basic and acidic residues" evidence="8">
    <location>
        <begin position="55"/>
        <end position="68"/>
    </location>
</feature>
<dbReference type="CDD" id="cd15486">
    <property type="entry name" value="ZIP_Sip4"/>
    <property type="match status" value="1"/>
</dbReference>
<evidence type="ECO:0000256" key="1">
    <source>
        <dbReference type="ARBA" id="ARBA00004123"/>
    </source>
</evidence>